<feature type="signal peptide" evidence="1">
    <location>
        <begin position="1"/>
        <end position="21"/>
    </location>
</feature>
<accession>A0ABX8ZSH9</accession>
<evidence type="ECO:0000256" key="1">
    <source>
        <dbReference type="SAM" id="SignalP"/>
    </source>
</evidence>
<dbReference type="InterPro" id="IPR029052">
    <property type="entry name" value="Metallo-depent_PP-like"/>
</dbReference>
<dbReference type="Pfam" id="PF00149">
    <property type="entry name" value="Metallophos"/>
    <property type="match status" value="1"/>
</dbReference>
<name>A0ABX8ZSH9_9SPHN</name>
<dbReference type="PANTHER" id="PTHR46546:SF4">
    <property type="entry name" value="SHEWANELLA-LIKE PROTEIN PHOSPHATASE 1"/>
    <property type="match status" value="1"/>
</dbReference>
<keyword evidence="1" id="KW-0732">Signal</keyword>
<feature type="chain" id="PRO_5045187655" evidence="1">
    <location>
        <begin position="22"/>
        <end position="360"/>
    </location>
</feature>
<dbReference type="Proteomes" id="UP000824281">
    <property type="component" value="Chromosome"/>
</dbReference>
<dbReference type="EMBL" id="CP081295">
    <property type="protein sequence ID" value="QZD90568.1"/>
    <property type="molecule type" value="Genomic_DNA"/>
</dbReference>
<gene>
    <name evidence="3" type="ORF">K3148_04015</name>
</gene>
<dbReference type="PANTHER" id="PTHR46546">
    <property type="entry name" value="SHEWANELLA-LIKE PROTEIN PHOSPHATASE 1"/>
    <property type="match status" value="1"/>
</dbReference>
<protein>
    <submittedName>
        <fullName evidence="3">Metallophosphoesterase</fullName>
    </submittedName>
</protein>
<dbReference type="RefSeq" id="WP_221426034.1">
    <property type="nucleotide sequence ID" value="NZ_CP081295.1"/>
</dbReference>
<organism evidence="3 4">
    <name type="scientific">Qipengyuania aurantiaca</name>
    <dbReference type="NCBI Taxonomy" id="2867233"/>
    <lineage>
        <taxon>Bacteria</taxon>
        <taxon>Pseudomonadati</taxon>
        <taxon>Pseudomonadota</taxon>
        <taxon>Alphaproteobacteria</taxon>
        <taxon>Sphingomonadales</taxon>
        <taxon>Erythrobacteraceae</taxon>
        <taxon>Qipengyuania</taxon>
    </lineage>
</organism>
<proteinExistence type="predicted"/>
<sequence length="360" mass="39519">MRHLLLLLAALMGLAATSATAEAETRVPDRIVAIGDLHGDYEAWEEIAREAELVDDKGHWSGGTTTLVQLGDIPDRGPESLKIIRQLQSLHEEAAAAGGEVVVLLGNHEAMNVVGDLRYVHPGEYEAFEDRRSAGRREATWKANREKLLAFYRQENPDLSEKEVKALWIADTPLGMLAHRRAWSPGGELGTWAASLPAVVQIGTTLFAHGGLSEERTREPLDAINGRYRYALGADPLTDRSVLEDPLGPLWYRGNVMRPAAPEEGGVSDASDAPPPRLGRMEELELVLSRYEAQRLVIAHTPSMKGIVTELGGRLIRVDTGISAHYGGPRSFLVIEGDEVHAFRQEPDGTWRQQPLDDGE</sequence>
<evidence type="ECO:0000259" key="2">
    <source>
        <dbReference type="Pfam" id="PF00149"/>
    </source>
</evidence>
<reference evidence="3 4" key="1">
    <citation type="submission" date="2021-08" db="EMBL/GenBank/DDBJ databases">
        <title>Comparative Genomics Analysis of the Genus Qipengyuania Reveals Extensive Genetic Diversity and Metabolic Versatility, Including the Description of Fifteen Novel Species.</title>
        <authorList>
            <person name="Liu Y."/>
        </authorList>
    </citation>
    <scope>NUCLEOTIDE SEQUENCE [LARGE SCALE GENOMIC DNA]</scope>
    <source>
        <strain evidence="3 4">1NDH13</strain>
    </source>
</reference>
<feature type="domain" description="Calcineurin-like phosphoesterase" evidence="2">
    <location>
        <begin position="30"/>
        <end position="236"/>
    </location>
</feature>
<dbReference type="Gene3D" id="3.60.21.10">
    <property type="match status" value="1"/>
</dbReference>
<evidence type="ECO:0000313" key="3">
    <source>
        <dbReference type="EMBL" id="QZD90568.1"/>
    </source>
</evidence>
<dbReference type="SUPFAM" id="SSF56300">
    <property type="entry name" value="Metallo-dependent phosphatases"/>
    <property type="match status" value="1"/>
</dbReference>
<keyword evidence="4" id="KW-1185">Reference proteome</keyword>
<dbReference type="InterPro" id="IPR004843">
    <property type="entry name" value="Calcineurin-like_PHP"/>
</dbReference>
<evidence type="ECO:0000313" key="4">
    <source>
        <dbReference type="Proteomes" id="UP000824281"/>
    </source>
</evidence>